<dbReference type="PANTHER" id="PTHR36978">
    <property type="entry name" value="P-LOOP CONTAINING NUCLEOTIDE TRIPHOSPHATE HYDROLASE"/>
    <property type="match status" value="1"/>
</dbReference>
<evidence type="ECO:0008006" key="2">
    <source>
        <dbReference type="Google" id="ProtNLM"/>
    </source>
</evidence>
<dbReference type="Pfam" id="PF17784">
    <property type="entry name" value="Sulfotransfer_4"/>
    <property type="match status" value="1"/>
</dbReference>
<sequence>MGLKVIGANFGRTATMSLKQGLGILGFEKCYHMSEVVVHPEHIELWLEAWRGKDIWKTIFAGYQAAVDWPAAAFWPQLMHAYPEAKIVLSIRDADEWFESARNTIFRSMDSNLLAKDEVLRTRIEMLKEIIVDGTFDGDLMDRDKCIKIYKKNIERCRSEVPSYRLIEFDASLGWKPLCRGLGCKIPQQPYPHVNKAAEFTHRWRNQKDPSK</sequence>
<accession>A0A381N6I0</accession>
<gene>
    <name evidence="1" type="ORF">METZ01_LOCUS2951</name>
</gene>
<reference evidence="1" key="1">
    <citation type="submission" date="2018-05" db="EMBL/GenBank/DDBJ databases">
        <authorList>
            <person name="Lanie J.A."/>
            <person name="Ng W.-L."/>
            <person name="Kazmierczak K.M."/>
            <person name="Andrzejewski T.M."/>
            <person name="Davidsen T.M."/>
            <person name="Wayne K.J."/>
            <person name="Tettelin H."/>
            <person name="Glass J.I."/>
            <person name="Rusch D."/>
            <person name="Podicherti R."/>
            <person name="Tsui H.-C.T."/>
            <person name="Winkler M.E."/>
        </authorList>
    </citation>
    <scope>NUCLEOTIDE SEQUENCE</scope>
</reference>
<dbReference type="EMBL" id="UINC01000152">
    <property type="protein sequence ID" value="SUZ50097.1"/>
    <property type="molecule type" value="Genomic_DNA"/>
</dbReference>
<dbReference type="InterPro" id="IPR027417">
    <property type="entry name" value="P-loop_NTPase"/>
</dbReference>
<evidence type="ECO:0000313" key="1">
    <source>
        <dbReference type="EMBL" id="SUZ50097.1"/>
    </source>
</evidence>
<dbReference type="InterPro" id="IPR040632">
    <property type="entry name" value="Sulfotransfer_4"/>
</dbReference>
<dbReference type="PANTHER" id="PTHR36978:SF4">
    <property type="entry name" value="P-LOOP CONTAINING NUCLEOSIDE TRIPHOSPHATE HYDROLASE PROTEIN"/>
    <property type="match status" value="1"/>
</dbReference>
<name>A0A381N6I0_9ZZZZ</name>
<organism evidence="1">
    <name type="scientific">marine metagenome</name>
    <dbReference type="NCBI Taxonomy" id="408172"/>
    <lineage>
        <taxon>unclassified sequences</taxon>
        <taxon>metagenomes</taxon>
        <taxon>ecological metagenomes</taxon>
    </lineage>
</organism>
<dbReference type="AlphaFoldDB" id="A0A381N6I0"/>
<proteinExistence type="predicted"/>
<dbReference type="Gene3D" id="3.40.50.300">
    <property type="entry name" value="P-loop containing nucleotide triphosphate hydrolases"/>
    <property type="match status" value="1"/>
</dbReference>
<dbReference type="SUPFAM" id="SSF52540">
    <property type="entry name" value="P-loop containing nucleoside triphosphate hydrolases"/>
    <property type="match status" value="1"/>
</dbReference>
<protein>
    <recommendedName>
        <fullName evidence="2">Sulfotransferase domain-containing protein</fullName>
    </recommendedName>
</protein>